<organism evidence="4">
    <name type="scientific">Ajellomyces capsulatus (strain H88)</name>
    <name type="common">Darling's disease fungus</name>
    <name type="synonym">Histoplasma capsulatum</name>
    <dbReference type="NCBI Taxonomy" id="544711"/>
    <lineage>
        <taxon>Eukaryota</taxon>
        <taxon>Fungi</taxon>
        <taxon>Dikarya</taxon>
        <taxon>Ascomycota</taxon>
        <taxon>Pezizomycotina</taxon>
        <taxon>Eurotiomycetes</taxon>
        <taxon>Eurotiomycetidae</taxon>
        <taxon>Onygenales</taxon>
        <taxon>Ajellomycetaceae</taxon>
        <taxon>Histoplasma</taxon>
    </lineage>
</organism>
<protein>
    <submittedName>
        <fullName evidence="2">Uncharacterized protein</fullName>
    </submittedName>
</protein>
<dbReference type="EMBL" id="DS990643">
    <property type="protein sequence ID" value="EGC49420.1"/>
    <property type="molecule type" value="Genomic_DNA"/>
</dbReference>
<sequence>MGSGGAGHKFGFSRHHGPPSASNFEEDEPLLFTMSDFGIARGSLDGGARASVGGADSSGPGTGTSGSRRGSGRRGASSSGGYHPWQ</sequence>
<dbReference type="Proteomes" id="UP000008142">
    <property type="component" value="Unassembled WGS sequence"/>
</dbReference>
<feature type="compositionally biased region" description="Low complexity" evidence="1">
    <location>
        <begin position="74"/>
        <end position="86"/>
    </location>
</feature>
<dbReference type="EMBL" id="CP069107">
    <property type="protein sequence ID" value="QSS57746.1"/>
    <property type="molecule type" value="Genomic_DNA"/>
</dbReference>
<evidence type="ECO:0000313" key="2">
    <source>
        <dbReference type="EMBL" id="EGC49420.1"/>
    </source>
</evidence>
<evidence type="ECO:0000256" key="1">
    <source>
        <dbReference type="SAM" id="MobiDB-lite"/>
    </source>
</evidence>
<dbReference type="AlphaFoldDB" id="F0UU43"/>
<gene>
    <name evidence="2" type="ORF">HCEG_08635</name>
    <name evidence="3" type="ORF">I7I53_12027</name>
</gene>
<evidence type="ECO:0000313" key="3">
    <source>
        <dbReference type="EMBL" id="QSS57746.1"/>
    </source>
</evidence>
<reference evidence="4" key="1">
    <citation type="submission" date="2008-07" db="EMBL/GenBank/DDBJ databases">
        <title>Annotation of Ajellomyces capsulatus strain H88.</title>
        <authorList>
            <person name="Champion M."/>
            <person name="Cuomo C."/>
            <person name="Ma L.-J."/>
            <person name="Henn M.R."/>
            <person name="Sil A."/>
            <person name="Goldman B."/>
            <person name="Young S.K."/>
            <person name="Kodira C.D."/>
            <person name="Zeng Q."/>
            <person name="Koehrsen M."/>
            <person name="Alvarado L."/>
            <person name="Berlin A."/>
            <person name="Borenstein D."/>
            <person name="Chen Z."/>
            <person name="Engels R."/>
            <person name="Freedman E."/>
            <person name="Gellesch M."/>
            <person name="Goldberg J."/>
            <person name="Griggs A."/>
            <person name="Gujja S."/>
            <person name="Heiman D."/>
            <person name="Hepburn T."/>
            <person name="Howarth C."/>
            <person name="Jen D."/>
            <person name="Larson L."/>
            <person name="Lewis B."/>
            <person name="Mehta T."/>
            <person name="Park D."/>
            <person name="Pearson M."/>
            <person name="Roberts A."/>
            <person name="Saif S."/>
            <person name="Shea T."/>
            <person name="Shenoy N."/>
            <person name="Sisk P."/>
            <person name="Stolte C."/>
            <person name="Sykes S."/>
            <person name="Walk T."/>
            <person name="White J."/>
            <person name="Yandava C."/>
            <person name="Klein B."/>
            <person name="McEwen J.G."/>
            <person name="Puccia R."/>
            <person name="Goldman G.H."/>
            <person name="Felipe M.S."/>
            <person name="Nino-Vega G."/>
            <person name="San-Blas G."/>
            <person name="Taylor J."/>
            <person name="Mendoza L."/>
            <person name="Galagan J."/>
            <person name="Nusbaum C."/>
            <person name="Birren B."/>
        </authorList>
    </citation>
    <scope>NUCLEOTIDE SEQUENCE [LARGE SCALE GENOMIC DNA]</scope>
    <source>
        <strain evidence="4">H88</strain>
    </source>
</reference>
<name>F0UU43_AJEC8</name>
<dbReference type="STRING" id="544711.F0UU43"/>
<dbReference type="HOGENOM" id="CLU_2497366_0_0_1"/>
<dbReference type="VEuPathDB" id="FungiDB:I7I53_12027"/>
<dbReference type="Proteomes" id="UP000663419">
    <property type="component" value="Chromosome 6"/>
</dbReference>
<accession>F0UU43</accession>
<feature type="region of interest" description="Disordered" evidence="1">
    <location>
        <begin position="1"/>
        <end position="28"/>
    </location>
</feature>
<evidence type="ECO:0000313" key="4">
    <source>
        <dbReference type="Proteomes" id="UP000008142"/>
    </source>
</evidence>
<reference evidence="3" key="2">
    <citation type="submission" date="2021-01" db="EMBL/GenBank/DDBJ databases">
        <title>Chromosome-level genome assembly of a human fungal pathogen reveals clustering of transcriptionally co-regulated genes.</title>
        <authorList>
            <person name="Voorhies M."/>
            <person name="Cohen S."/>
            <person name="Shea T.P."/>
            <person name="Petrus S."/>
            <person name="Munoz J.F."/>
            <person name="Poplawski S."/>
            <person name="Goldman W.E."/>
            <person name="Michael T."/>
            <person name="Cuomo C.A."/>
            <person name="Sil A."/>
            <person name="Beyhan S."/>
        </authorList>
    </citation>
    <scope>NUCLEOTIDE SEQUENCE</scope>
    <source>
        <strain evidence="3">H88</strain>
    </source>
</reference>
<feature type="region of interest" description="Disordered" evidence="1">
    <location>
        <begin position="42"/>
        <end position="86"/>
    </location>
</feature>
<proteinExistence type="predicted"/>